<protein>
    <submittedName>
        <fullName evidence="2">Uncharacterized protein</fullName>
    </submittedName>
</protein>
<organism evidence="2">
    <name type="scientific">Myoviridae sp. ctu2j3</name>
    <dbReference type="NCBI Taxonomy" id="2825197"/>
    <lineage>
        <taxon>Viruses</taxon>
        <taxon>Duplodnaviria</taxon>
        <taxon>Heunggongvirae</taxon>
        <taxon>Uroviricota</taxon>
        <taxon>Caudoviricetes</taxon>
    </lineage>
</organism>
<feature type="coiled-coil region" evidence="1">
    <location>
        <begin position="24"/>
        <end position="51"/>
    </location>
</feature>
<dbReference type="EMBL" id="BK016090">
    <property type="protein sequence ID" value="DAF94362.1"/>
    <property type="molecule type" value="Genomic_DNA"/>
</dbReference>
<accession>A0A8S5UIY4</accession>
<evidence type="ECO:0000256" key="1">
    <source>
        <dbReference type="SAM" id="Coils"/>
    </source>
</evidence>
<name>A0A8S5UIY4_9CAUD</name>
<sequence>MARAKNDYQEPRACTVELPKFRYLDDATRYLARVRDDVDETENLIRVQQKALAYLMKPKDSVVAALNKGTGTTIRKMVVPNVAKLEPQYGLAEELYDRYRTLEAVDAQVALQFPDRKGDAYARTVQQIGELKTKVRDQTRRVLAFLTEIAAEHAPDAFNHARQAVAQELENHVRFESSTQFLYASVDAQDALVFTAYTMLQGVHADDGRTVRALYVSLQWVDGTYYFVNVGQEFCPPDQLPRAKMRITTLPEVCGVLQTLLADEGFTSQLGSTLPPELK</sequence>
<dbReference type="EMBL" id="BK016090">
    <property type="protein sequence ID" value="DAF94373.1"/>
    <property type="molecule type" value="Genomic_DNA"/>
</dbReference>
<proteinExistence type="predicted"/>
<reference evidence="2" key="1">
    <citation type="journal article" date="2021" name="Proc. Natl. Acad. Sci. U.S.A.">
        <title>A Catalog of Tens of Thousands of Viruses from Human Metagenomes Reveals Hidden Associations with Chronic Diseases.</title>
        <authorList>
            <person name="Tisza M.J."/>
            <person name="Buck C.B."/>
        </authorList>
    </citation>
    <scope>NUCLEOTIDE SEQUENCE</scope>
    <source>
        <strain evidence="2">Ctu2j3</strain>
    </source>
</reference>
<evidence type="ECO:0000313" key="2">
    <source>
        <dbReference type="EMBL" id="DAF94362.1"/>
    </source>
</evidence>
<keyword evidence="1" id="KW-0175">Coiled coil</keyword>